<dbReference type="RefSeq" id="WP_183682536.1">
    <property type="nucleotide sequence ID" value="NZ_JACHHH010000002.1"/>
</dbReference>
<protein>
    <recommendedName>
        <fullName evidence="3">DUF4869 domain-containing protein</fullName>
    </recommendedName>
</protein>
<organism evidence="1 2">
    <name type="scientific">Oribacterium sinus</name>
    <dbReference type="NCBI Taxonomy" id="237576"/>
    <lineage>
        <taxon>Bacteria</taxon>
        <taxon>Bacillati</taxon>
        <taxon>Bacillota</taxon>
        <taxon>Clostridia</taxon>
        <taxon>Lachnospirales</taxon>
        <taxon>Lachnospiraceae</taxon>
        <taxon>Oribacterium</taxon>
    </lineage>
</organism>
<evidence type="ECO:0000313" key="1">
    <source>
        <dbReference type="EMBL" id="MBB6040527.1"/>
    </source>
</evidence>
<dbReference type="InterPro" id="IPR032360">
    <property type="entry name" value="DUF4869"/>
</dbReference>
<dbReference type="AlphaFoldDB" id="A0A7W9SEG8"/>
<evidence type="ECO:0008006" key="3">
    <source>
        <dbReference type="Google" id="ProtNLM"/>
    </source>
</evidence>
<dbReference type="Pfam" id="PF16163">
    <property type="entry name" value="DUF4869"/>
    <property type="match status" value="1"/>
</dbReference>
<proteinExistence type="predicted"/>
<comment type="caution">
    <text evidence="1">The sequence shown here is derived from an EMBL/GenBank/DDBJ whole genome shotgun (WGS) entry which is preliminary data.</text>
</comment>
<name>A0A7W9SEG8_9FIRM</name>
<evidence type="ECO:0000313" key="2">
    <source>
        <dbReference type="Proteomes" id="UP000522163"/>
    </source>
</evidence>
<reference evidence="1 2" key="1">
    <citation type="submission" date="2020-08" db="EMBL/GenBank/DDBJ databases">
        <title>Genomic Encyclopedia of Type Strains, Phase IV (KMG-IV): sequencing the most valuable type-strain genomes for metagenomic binning, comparative biology and taxonomic classification.</title>
        <authorList>
            <person name="Goeker M."/>
        </authorList>
    </citation>
    <scope>NUCLEOTIDE SEQUENCE [LARGE SCALE GENOMIC DNA]</scope>
    <source>
        <strain evidence="1 2">DSM 17245</strain>
    </source>
</reference>
<dbReference type="GeneID" id="85014053"/>
<sequence length="151" mass="16930">MLKIFFGEMENAIYTPSIYFNNQYEDEWLEEDLAKAMIEDVDQSKVVSSHLIESPVLGPIPPERLSGGVKTLLLMAFDDSGHVFNGSACGDNCAKWISTIGTHKDLTINLHHIMDFSMVEGFSAFILNTGKMAESYEAYLEEAIKIPLEDF</sequence>
<gene>
    <name evidence="1" type="ORF">HNQ46_000490</name>
</gene>
<dbReference type="EMBL" id="JACHHH010000002">
    <property type="protein sequence ID" value="MBB6040527.1"/>
    <property type="molecule type" value="Genomic_DNA"/>
</dbReference>
<dbReference type="Proteomes" id="UP000522163">
    <property type="component" value="Unassembled WGS sequence"/>
</dbReference>
<accession>A0A7W9SEG8</accession>